<dbReference type="NCBIfam" id="TIGR01783">
    <property type="entry name" value="TonB-siderophor"/>
    <property type="match status" value="1"/>
</dbReference>
<keyword evidence="5" id="KW-0410">Iron transport</keyword>
<keyword evidence="10 15" id="KW-0798">TonB box</keyword>
<evidence type="ECO:0000256" key="9">
    <source>
        <dbReference type="ARBA" id="ARBA00023065"/>
    </source>
</evidence>
<dbReference type="SUPFAM" id="SSF56935">
    <property type="entry name" value="Porins"/>
    <property type="match status" value="1"/>
</dbReference>
<proteinExistence type="inferred from homology"/>
<dbReference type="Proteomes" id="UP000245712">
    <property type="component" value="Unassembled WGS sequence"/>
</dbReference>
<keyword evidence="21" id="KW-1185">Reference proteome</keyword>
<feature type="signal peptide" evidence="17">
    <location>
        <begin position="1"/>
        <end position="28"/>
    </location>
</feature>
<evidence type="ECO:0000256" key="12">
    <source>
        <dbReference type="ARBA" id="ARBA00023170"/>
    </source>
</evidence>
<keyword evidence="7 17" id="KW-0732">Signal</keyword>
<keyword evidence="8" id="KW-0408">Iron</keyword>
<evidence type="ECO:0000256" key="17">
    <source>
        <dbReference type="SAM" id="SignalP"/>
    </source>
</evidence>
<evidence type="ECO:0000256" key="14">
    <source>
        <dbReference type="PROSITE-ProRule" id="PRU01360"/>
    </source>
</evidence>
<feature type="domain" description="TonB-dependent receptor-like beta-barrel" evidence="18">
    <location>
        <begin position="273"/>
        <end position="710"/>
    </location>
</feature>
<evidence type="ECO:0000256" key="6">
    <source>
        <dbReference type="ARBA" id="ARBA00022692"/>
    </source>
</evidence>
<keyword evidence="4 14" id="KW-1134">Transmembrane beta strand</keyword>
<dbReference type="PROSITE" id="PS52016">
    <property type="entry name" value="TONB_DEPENDENT_REC_3"/>
    <property type="match status" value="1"/>
</dbReference>
<dbReference type="InterPro" id="IPR039426">
    <property type="entry name" value="TonB-dep_rcpt-like"/>
</dbReference>
<evidence type="ECO:0000259" key="18">
    <source>
        <dbReference type="Pfam" id="PF00593"/>
    </source>
</evidence>
<dbReference type="PANTHER" id="PTHR32552:SF68">
    <property type="entry name" value="FERRICHROME OUTER MEMBRANE TRANSPORTER_PHAGE RECEPTOR"/>
    <property type="match status" value="1"/>
</dbReference>
<feature type="chain" id="PRO_5046876967" evidence="17">
    <location>
        <begin position="29"/>
        <end position="741"/>
    </location>
</feature>
<name>A0ABX5KID7_9BURK</name>
<evidence type="ECO:0000256" key="8">
    <source>
        <dbReference type="ARBA" id="ARBA00023004"/>
    </source>
</evidence>
<evidence type="ECO:0000256" key="3">
    <source>
        <dbReference type="ARBA" id="ARBA00022448"/>
    </source>
</evidence>
<evidence type="ECO:0000256" key="13">
    <source>
        <dbReference type="ARBA" id="ARBA00023237"/>
    </source>
</evidence>
<comment type="subcellular location">
    <subcellularLocation>
        <location evidence="1 14">Cell outer membrane</location>
        <topology evidence="1 14">Multi-pass membrane protein</topology>
    </subcellularLocation>
</comment>
<comment type="caution">
    <text evidence="20">The sequence shown here is derived from an EMBL/GenBank/DDBJ whole genome shotgun (WGS) entry which is preliminary data.</text>
</comment>
<dbReference type="CDD" id="cd01347">
    <property type="entry name" value="ligand_gated_channel"/>
    <property type="match status" value="1"/>
</dbReference>
<evidence type="ECO:0000256" key="16">
    <source>
        <dbReference type="SAM" id="MobiDB-lite"/>
    </source>
</evidence>
<evidence type="ECO:0000259" key="19">
    <source>
        <dbReference type="Pfam" id="PF07715"/>
    </source>
</evidence>
<dbReference type="InterPro" id="IPR010105">
    <property type="entry name" value="TonB_sidphr_rcpt"/>
</dbReference>
<evidence type="ECO:0000256" key="1">
    <source>
        <dbReference type="ARBA" id="ARBA00004571"/>
    </source>
</evidence>
<dbReference type="Pfam" id="PF00593">
    <property type="entry name" value="TonB_dep_Rec_b-barrel"/>
    <property type="match status" value="1"/>
</dbReference>
<feature type="compositionally biased region" description="Polar residues" evidence="16">
    <location>
        <begin position="38"/>
        <end position="47"/>
    </location>
</feature>
<evidence type="ECO:0000313" key="21">
    <source>
        <dbReference type="Proteomes" id="UP000245712"/>
    </source>
</evidence>
<dbReference type="InterPro" id="IPR037066">
    <property type="entry name" value="Plug_dom_sf"/>
</dbReference>
<dbReference type="Gene3D" id="2.170.130.10">
    <property type="entry name" value="TonB-dependent receptor, plug domain"/>
    <property type="match status" value="1"/>
</dbReference>
<dbReference type="PANTHER" id="PTHR32552">
    <property type="entry name" value="FERRICHROME IRON RECEPTOR-RELATED"/>
    <property type="match status" value="1"/>
</dbReference>
<reference evidence="20 21" key="1">
    <citation type="submission" date="2018-05" db="EMBL/GenBank/DDBJ databases">
        <title>Genomic Encyclopedia of Type Strains, Phase IV (KMG-V): Genome sequencing to study the core and pangenomes of soil and plant-associated prokaryotes.</title>
        <authorList>
            <person name="Whitman W."/>
        </authorList>
    </citation>
    <scope>NUCLEOTIDE SEQUENCE [LARGE SCALE GENOMIC DNA]</scope>
    <source>
        <strain evidence="20 21">SCZa-39</strain>
    </source>
</reference>
<protein>
    <submittedName>
        <fullName evidence="20">Iron complex outermembrane receptor protein</fullName>
    </submittedName>
</protein>
<feature type="domain" description="TonB-dependent receptor plug" evidence="19">
    <location>
        <begin position="95"/>
        <end position="197"/>
    </location>
</feature>
<organism evidence="20 21">
    <name type="scientific">Paraburkholderia unamae</name>
    <dbReference type="NCBI Taxonomy" id="219649"/>
    <lineage>
        <taxon>Bacteria</taxon>
        <taxon>Pseudomonadati</taxon>
        <taxon>Pseudomonadota</taxon>
        <taxon>Betaproteobacteria</taxon>
        <taxon>Burkholderiales</taxon>
        <taxon>Burkholderiaceae</taxon>
        <taxon>Paraburkholderia</taxon>
    </lineage>
</organism>
<gene>
    <name evidence="20" type="ORF">C7402_11193</name>
</gene>
<dbReference type="RefSeq" id="WP_116612255.1">
    <property type="nucleotide sequence ID" value="NZ_QEOB01000011.1"/>
</dbReference>
<evidence type="ECO:0000256" key="10">
    <source>
        <dbReference type="ARBA" id="ARBA00023077"/>
    </source>
</evidence>
<keyword evidence="12 20" id="KW-0675">Receptor</keyword>
<dbReference type="InterPro" id="IPR012910">
    <property type="entry name" value="Plug_dom"/>
</dbReference>
<dbReference type="EMBL" id="QEOB01000011">
    <property type="protein sequence ID" value="PVX81191.1"/>
    <property type="molecule type" value="Genomic_DNA"/>
</dbReference>
<sequence length="741" mass="81492">MRAGMQKKALTMLVGVAVTTMSSGIAHAQAVTSDEAGKTQQGATSEPNKPGEPPRETSTLPAVAVKATRESAFGPVNGFVANQGSGATKTDTPIHETPQSISVIGRAQLDDRNVTNLNDALHYTAGVQTYYSNDIRNDAFNIRGFSSDFFYLDGTRLPAVPGRALDQWRVDPYQLERIEVVKGPASVLYGLGEPGGVVSMVSKMPTDYARGQVDLLAGSYNHYGIGIDTSGPLDADKRVLYRFIASETYSQNQVDSVHGTRTLVAPSVTLRPSADTSLTLMATYLHDDTMDTNNFLPYYGTVAPTLYGQRIPTSLATSNPGYENYDKTQYSFSYLFEHRFSPDWTFRQNFRYSHLDLDNQALFGYSLSADQQTMQRAAMNLRSSFNDVDIDNQLLGKVKTGPVDHTLLIGFNFTNQNFTDNEGYTYTGYALNLYNPVALNLPVVAPSFNDTQMRQVQRQFGLYAQDQMAYRKWRLVLSGREDWVSSSNLDNFSGETTDQHNSAFSGRAALMYLFDSGLAPYISYSTSFQPVIGVNAYGGTYKPLKSKQWELGLKYQPAFMNANFTAALFDLRQNNALTAAPDPALTGNVQTGQTRSRGLELEATAELTENLRLQAAYTLQDVKVTQGSADDPTVGKTPTATPRNLASVWLDYSLTGGPLRGMGFGAGVQYVGPTYADTANTLPVGSFTLVDAAVHYDIEHWRFVLSANNLLDRTYVARCGSVTRCQYGQRRNVLLTGRYAW</sequence>
<evidence type="ECO:0000256" key="2">
    <source>
        <dbReference type="ARBA" id="ARBA00009810"/>
    </source>
</evidence>
<accession>A0ABX5KID7</accession>
<feature type="region of interest" description="Disordered" evidence="16">
    <location>
        <begin position="30"/>
        <end position="59"/>
    </location>
</feature>
<keyword evidence="6 14" id="KW-0812">Transmembrane</keyword>
<comment type="similarity">
    <text evidence="2 14 15">Belongs to the TonB-dependent receptor family.</text>
</comment>
<dbReference type="Pfam" id="PF07715">
    <property type="entry name" value="Plug"/>
    <property type="match status" value="1"/>
</dbReference>
<evidence type="ECO:0000256" key="11">
    <source>
        <dbReference type="ARBA" id="ARBA00023136"/>
    </source>
</evidence>
<keyword evidence="9" id="KW-0406">Ion transport</keyword>
<keyword evidence="3 14" id="KW-0813">Transport</keyword>
<dbReference type="InterPro" id="IPR000531">
    <property type="entry name" value="Beta-barrel_TonB"/>
</dbReference>
<evidence type="ECO:0000256" key="15">
    <source>
        <dbReference type="RuleBase" id="RU003357"/>
    </source>
</evidence>
<dbReference type="InterPro" id="IPR036942">
    <property type="entry name" value="Beta-barrel_TonB_sf"/>
</dbReference>
<keyword evidence="13 14" id="KW-0998">Cell outer membrane</keyword>
<keyword evidence="11 14" id="KW-0472">Membrane</keyword>
<evidence type="ECO:0000256" key="7">
    <source>
        <dbReference type="ARBA" id="ARBA00022729"/>
    </source>
</evidence>
<evidence type="ECO:0000313" key="20">
    <source>
        <dbReference type="EMBL" id="PVX81191.1"/>
    </source>
</evidence>
<evidence type="ECO:0000256" key="5">
    <source>
        <dbReference type="ARBA" id="ARBA00022496"/>
    </source>
</evidence>
<evidence type="ECO:0000256" key="4">
    <source>
        <dbReference type="ARBA" id="ARBA00022452"/>
    </source>
</evidence>
<dbReference type="Gene3D" id="2.40.170.20">
    <property type="entry name" value="TonB-dependent receptor, beta-barrel domain"/>
    <property type="match status" value="1"/>
</dbReference>